<protein>
    <submittedName>
        <fullName evidence="1">Uncharacterized protein</fullName>
    </submittedName>
</protein>
<evidence type="ECO:0000313" key="1">
    <source>
        <dbReference type="EMBL" id="KKM14471.1"/>
    </source>
</evidence>
<gene>
    <name evidence="1" type="ORF">LCGC14_1705770</name>
</gene>
<accession>A0A0F9HGA9</accession>
<reference evidence="1" key="1">
    <citation type="journal article" date="2015" name="Nature">
        <title>Complex archaea that bridge the gap between prokaryotes and eukaryotes.</title>
        <authorList>
            <person name="Spang A."/>
            <person name="Saw J.H."/>
            <person name="Jorgensen S.L."/>
            <person name="Zaremba-Niedzwiedzka K."/>
            <person name="Martijn J."/>
            <person name="Lind A.E."/>
            <person name="van Eijk R."/>
            <person name="Schleper C."/>
            <person name="Guy L."/>
            <person name="Ettema T.J."/>
        </authorList>
    </citation>
    <scope>NUCLEOTIDE SEQUENCE</scope>
</reference>
<dbReference type="AlphaFoldDB" id="A0A0F9HGA9"/>
<sequence length="217" mass="24228">MNEVETLKLVRKEIREFLKGLDDHIISCVQSEINKAPKKLKIRKDDHKDLMKKYNVKEIDGGTYGKGFIDALKHVDKLNSPQQEDVSPRHPDFPVEGSVNESCANYTEKKVCDCVDKENCGHLPLLVENENCAKVCAYCKTQETNGILCLDCRRQDWMKNEDSKSSLKEGCEDSCLDSLRGNPSLKHVGTSDELGVGISLQGAKSSHKEGCAKDGEK</sequence>
<dbReference type="EMBL" id="LAZR01015138">
    <property type="protein sequence ID" value="KKM14471.1"/>
    <property type="molecule type" value="Genomic_DNA"/>
</dbReference>
<name>A0A0F9HGA9_9ZZZZ</name>
<comment type="caution">
    <text evidence="1">The sequence shown here is derived from an EMBL/GenBank/DDBJ whole genome shotgun (WGS) entry which is preliminary data.</text>
</comment>
<proteinExistence type="predicted"/>
<organism evidence="1">
    <name type="scientific">marine sediment metagenome</name>
    <dbReference type="NCBI Taxonomy" id="412755"/>
    <lineage>
        <taxon>unclassified sequences</taxon>
        <taxon>metagenomes</taxon>
        <taxon>ecological metagenomes</taxon>
    </lineage>
</organism>